<dbReference type="Proteomes" id="UP000299102">
    <property type="component" value="Unassembled WGS sequence"/>
</dbReference>
<keyword evidence="2" id="KW-1185">Reference proteome</keyword>
<reference evidence="1 2" key="1">
    <citation type="journal article" date="2019" name="Commun. Biol.">
        <title>The bagworm genome reveals a unique fibroin gene that provides high tensile strength.</title>
        <authorList>
            <person name="Kono N."/>
            <person name="Nakamura H."/>
            <person name="Ohtoshi R."/>
            <person name="Tomita M."/>
            <person name="Numata K."/>
            <person name="Arakawa K."/>
        </authorList>
    </citation>
    <scope>NUCLEOTIDE SEQUENCE [LARGE SCALE GENOMIC DNA]</scope>
</reference>
<evidence type="ECO:0000313" key="2">
    <source>
        <dbReference type="Proteomes" id="UP000299102"/>
    </source>
</evidence>
<protein>
    <submittedName>
        <fullName evidence="1">Uncharacterized protein</fullName>
    </submittedName>
</protein>
<dbReference type="AlphaFoldDB" id="A0A4C1Y1H0"/>
<dbReference type="EMBL" id="BGZK01001051">
    <property type="protein sequence ID" value="GBP69736.1"/>
    <property type="molecule type" value="Genomic_DNA"/>
</dbReference>
<accession>A0A4C1Y1H0</accession>
<name>A0A4C1Y1H0_EUMVA</name>
<gene>
    <name evidence="1" type="ORF">EVAR_48763_1</name>
</gene>
<evidence type="ECO:0000313" key="1">
    <source>
        <dbReference type="EMBL" id="GBP69736.1"/>
    </source>
</evidence>
<organism evidence="1 2">
    <name type="scientific">Eumeta variegata</name>
    <name type="common">Bagworm moth</name>
    <name type="synonym">Eumeta japonica</name>
    <dbReference type="NCBI Taxonomy" id="151549"/>
    <lineage>
        <taxon>Eukaryota</taxon>
        <taxon>Metazoa</taxon>
        <taxon>Ecdysozoa</taxon>
        <taxon>Arthropoda</taxon>
        <taxon>Hexapoda</taxon>
        <taxon>Insecta</taxon>
        <taxon>Pterygota</taxon>
        <taxon>Neoptera</taxon>
        <taxon>Endopterygota</taxon>
        <taxon>Lepidoptera</taxon>
        <taxon>Glossata</taxon>
        <taxon>Ditrysia</taxon>
        <taxon>Tineoidea</taxon>
        <taxon>Psychidae</taxon>
        <taxon>Oiketicinae</taxon>
        <taxon>Eumeta</taxon>
    </lineage>
</organism>
<sequence length="106" mass="12337">MPHIRNRYLGLPSGQKNFTSDKSRNILVVLSSPRLRDFILSSTHRFNEAHSKDMLNSKHIDIADDSRRIYITKHLSHECKQLHDPARKNIKGNNYVRTTVDLLCQL</sequence>
<comment type="caution">
    <text evidence="1">The sequence shown here is derived from an EMBL/GenBank/DDBJ whole genome shotgun (WGS) entry which is preliminary data.</text>
</comment>
<proteinExistence type="predicted"/>
<dbReference type="OrthoDB" id="7479742at2759"/>